<dbReference type="RefSeq" id="WP_244677956.1">
    <property type="nucleotide sequence ID" value="NZ_CP095046.1"/>
</dbReference>
<gene>
    <name evidence="1" type="ORF">MUN79_12540</name>
</gene>
<dbReference type="Proteomes" id="UP000831796">
    <property type="component" value="Chromosome"/>
</dbReference>
<sequence length="67" mass="6972">MGPRASYSVSAGFMTAGRFGSASYLTPLASYQLTKRFSVFAGLTYMRIVPGMGLLHPRGPAPSGSAA</sequence>
<name>A0A8T9QAT6_9BACT</name>
<dbReference type="EMBL" id="CP095046">
    <property type="protein sequence ID" value="UOQ74617.1"/>
    <property type="molecule type" value="Genomic_DNA"/>
</dbReference>
<keyword evidence="2" id="KW-1185">Reference proteome</keyword>
<proteinExistence type="predicted"/>
<organism evidence="1 2">
    <name type="scientific">Hymenobacter cellulosilyticus</name>
    <dbReference type="NCBI Taxonomy" id="2932248"/>
    <lineage>
        <taxon>Bacteria</taxon>
        <taxon>Pseudomonadati</taxon>
        <taxon>Bacteroidota</taxon>
        <taxon>Cytophagia</taxon>
        <taxon>Cytophagales</taxon>
        <taxon>Hymenobacteraceae</taxon>
        <taxon>Hymenobacter</taxon>
    </lineage>
</organism>
<evidence type="ECO:0000313" key="1">
    <source>
        <dbReference type="EMBL" id="UOQ74617.1"/>
    </source>
</evidence>
<dbReference type="KEGG" id="hcu:MUN79_12540"/>
<accession>A0A8T9QAT6</accession>
<evidence type="ECO:0000313" key="2">
    <source>
        <dbReference type="Proteomes" id="UP000831796"/>
    </source>
</evidence>
<protein>
    <submittedName>
        <fullName evidence="1">Uncharacterized protein</fullName>
    </submittedName>
</protein>
<dbReference type="AlphaFoldDB" id="A0A8T9QAT6"/>
<reference evidence="1" key="1">
    <citation type="submission" date="2022-04" db="EMBL/GenBank/DDBJ databases">
        <title>Hymenobacter sp. isolated from the air.</title>
        <authorList>
            <person name="Won M."/>
            <person name="Lee C.-M."/>
            <person name="Woen H.-Y."/>
            <person name="Kwon S.-W."/>
        </authorList>
    </citation>
    <scope>NUCLEOTIDE SEQUENCE</scope>
    <source>
        <strain evidence="1">5116S-3</strain>
    </source>
</reference>